<organism evidence="1 2">
    <name type="scientific">Botryobasidium botryosum (strain FD-172 SS1)</name>
    <dbReference type="NCBI Taxonomy" id="930990"/>
    <lineage>
        <taxon>Eukaryota</taxon>
        <taxon>Fungi</taxon>
        <taxon>Dikarya</taxon>
        <taxon>Basidiomycota</taxon>
        <taxon>Agaricomycotina</taxon>
        <taxon>Agaricomycetes</taxon>
        <taxon>Cantharellales</taxon>
        <taxon>Botryobasidiaceae</taxon>
        <taxon>Botryobasidium</taxon>
    </lineage>
</organism>
<gene>
    <name evidence="1" type="ORF">BOTBODRAFT_39532</name>
</gene>
<protein>
    <recommendedName>
        <fullName evidence="3">Ricin B lectin domain-containing protein</fullName>
    </recommendedName>
</protein>
<name>A0A067M3V6_BOTB1</name>
<dbReference type="InterPro" id="IPR035992">
    <property type="entry name" value="Ricin_B-like_lectins"/>
</dbReference>
<dbReference type="OrthoDB" id="10563756at2759"/>
<dbReference type="HOGENOM" id="CLU_1916734_0_0_1"/>
<dbReference type="EMBL" id="KL198131">
    <property type="protein sequence ID" value="KDQ06567.1"/>
    <property type="molecule type" value="Genomic_DNA"/>
</dbReference>
<sequence length="132" mass="14749">MAQPASSKGVYRIKNLSQSDQALYMQLDTDNSSVDLRPLDISNDKQKWNITLVKDNTYKITSFDEKYTLSWADGGPDGKGYLLGKEGADTTWTIESLTPYTPRFTATDKTDVFVDSGNNQTILRDAEATRDP</sequence>
<keyword evidence="2" id="KW-1185">Reference proteome</keyword>
<dbReference type="SUPFAM" id="SSF50370">
    <property type="entry name" value="Ricin B-like lectins"/>
    <property type="match status" value="1"/>
</dbReference>
<dbReference type="InParanoid" id="A0A067M3V6"/>
<dbReference type="Proteomes" id="UP000027195">
    <property type="component" value="Unassembled WGS sequence"/>
</dbReference>
<evidence type="ECO:0000313" key="1">
    <source>
        <dbReference type="EMBL" id="KDQ06567.1"/>
    </source>
</evidence>
<reference evidence="2" key="1">
    <citation type="journal article" date="2014" name="Proc. Natl. Acad. Sci. U.S.A.">
        <title>Extensive sampling of basidiomycete genomes demonstrates inadequacy of the white-rot/brown-rot paradigm for wood decay fungi.</title>
        <authorList>
            <person name="Riley R."/>
            <person name="Salamov A.A."/>
            <person name="Brown D.W."/>
            <person name="Nagy L.G."/>
            <person name="Floudas D."/>
            <person name="Held B.W."/>
            <person name="Levasseur A."/>
            <person name="Lombard V."/>
            <person name="Morin E."/>
            <person name="Otillar R."/>
            <person name="Lindquist E.A."/>
            <person name="Sun H."/>
            <person name="LaButti K.M."/>
            <person name="Schmutz J."/>
            <person name="Jabbour D."/>
            <person name="Luo H."/>
            <person name="Baker S.E."/>
            <person name="Pisabarro A.G."/>
            <person name="Walton J.D."/>
            <person name="Blanchette R.A."/>
            <person name="Henrissat B."/>
            <person name="Martin F."/>
            <person name="Cullen D."/>
            <person name="Hibbett D.S."/>
            <person name="Grigoriev I.V."/>
        </authorList>
    </citation>
    <scope>NUCLEOTIDE SEQUENCE [LARGE SCALE GENOMIC DNA]</scope>
    <source>
        <strain evidence="2">FD-172 SS1</strain>
    </source>
</reference>
<dbReference type="AlphaFoldDB" id="A0A067M3V6"/>
<evidence type="ECO:0008006" key="3">
    <source>
        <dbReference type="Google" id="ProtNLM"/>
    </source>
</evidence>
<accession>A0A067M3V6</accession>
<dbReference type="Gene3D" id="2.80.10.50">
    <property type="match status" value="1"/>
</dbReference>
<evidence type="ECO:0000313" key="2">
    <source>
        <dbReference type="Proteomes" id="UP000027195"/>
    </source>
</evidence>
<proteinExistence type="predicted"/>